<protein>
    <submittedName>
        <fullName evidence="2">Uncharacterized protein</fullName>
    </submittedName>
</protein>
<name>A0A174E4N9_9FIRM</name>
<organism evidence="2 3">
    <name type="scientific">Faecalicatena contorta</name>
    <dbReference type="NCBI Taxonomy" id="39482"/>
    <lineage>
        <taxon>Bacteria</taxon>
        <taxon>Bacillati</taxon>
        <taxon>Bacillota</taxon>
        <taxon>Clostridia</taxon>
        <taxon>Lachnospirales</taxon>
        <taxon>Lachnospiraceae</taxon>
        <taxon>Faecalicatena</taxon>
    </lineage>
</organism>
<keyword evidence="1" id="KW-0472">Membrane</keyword>
<evidence type="ECO:0000313" key="2">
    <source>
        <dbReference type="EMBL" id="CUO32694.1"/>
    </source>
</evidence>
<evidence type="ECO:0000256" key="1">
    <source>
        <dbReference type="SAM" id="Phobius"/>
    </source>
</evidence>
<accession>A0A174E4N9</accession>
<dbReference type="AlphaFoldDB" id="A0A174E4N9"/>
<evidence type="ECO:0000313" key="3">
    <source>
        <dbReference type="Proteomes" id="UP000095544"/>
    </source>
</evidence>
<dbReference type="STRING" id="39482.ERS852491_01886"/>
<dbReference type="Proteomes" id="UP000095544">
    <property type="component" value="Unassembled WGS sequence"/>
</dbReference>
<feature type="transmembrane region" description="Helical" evidence="1">
    <location>
        <begin position="12"/>
        <end position="29"/>
    </location>
</feature>
<dbReference type="EMBL" id="CYZU01000014">
    <property type="protein sequence ID" value="CUO32694.1"/>
    <property type="molecule type" value="Genomic_DNA"/>
</dbReference>
<gene>
    <name evidence="2" type="ORF">ERS852491_01886</name>
</gene>
<sequence length="37" mass="4085">MKEFLEEYGGIIAISVMGYAVMSGLWDILRMICETGG</sequence>
<keyword evidence="1" id="KW-1133">Transmembrane helix</keyword>
<keyword evidence="1" id="KW-0812">Transmembrane</keyword>
<reference evidence="2 3" key="1">
    <citation type="submission" date="2015-09" db="EMBL/GenBank/DDBJ databases">
        <authorList>
            <consortium name="Pathogen Informatics"/>
        </authorList>
    </citation>
    <scope>NUCLEOTIDE SEQUENCE [LARGE SCALE GENOMIC DNA]</scope>
    <source>
        <strain evidence="2 3">2789STDY5834876</strain>
    </source>
</reference>
<proteinExistence type="predicted"/>